<name>A0A398D3V6_9BACT</name>
<comment type="caution">
    <text evidence="3">The sequence shown here is derived from an EMBL/GenBank/DDBJ whole genome shotgun (WGS) entry which is preliminary data.</text>
</comment>
<dbReference type="RefSeq" id="WP_119120118.1">
    <property type="nucleotide sequence ID" value="NZ_QXIT01000103.1"/>
</dbReference>
<protein>
    <submittedName>
        <fullName evidence="3">N-acetyltransferase</fullName>
    </submittedName>
</protein>
<dbReference type="SUPFAM" id="SSF55729">
    <property type="entry name" value="Acyl-CoA N-acyltransferases (Nat)"/>
    <property type="match status" value="1"/>
</dbReference>
<feature type="domain" description="N-acetyltransferase" evidence="1">
    <location>
        <begin position="6"/>
        <end position="162"/>
    </location>
</feature>
<sequence>MYTGKIRIKETDQSDLPNVMQLWNNGQVMFYAGFPRGLGVTIERLQQWLTGVNQDIFSRHYSIYAENIGYCGETFYDIDRGHDLARLDIKLLPKAQGKGIAAYAFSHVIDQVFSNNLATKAYVDPHPDNKKASKLCAKLGFVSKPRPEFLEKGPTYMEVTRDTFKSACPAESA</sequence>
<dbReference type="InterPro" id="IPR000182">
    <property type="entry name" value="GNAT_dom"/>
</dbReference>
<dbReference type="GO" id="GO:0016747">
    <property type="term" value="F:acyltransferase activity, transferring groups other than amino-acyl groups"/>
    <property type="evidence" value="ECO:0007669"/>
    <property type="project" value="InterPro"/>
</dbReference>
<dbReference type="Proteomes" id="UP000266260">
    <property type="component" value="Unassembled WGS sequence"/>
</dbReference>
<dbReference type="EMBL" id="QXIT01000103">
    <property type="protein sequence ID" value="RIE07546.1"/>
    <property type="molecule type" value="Genomic_DNA"/>
</dbReference>
<evidence type="ECO:0000313" key="4">
    <source>
        <dbReference type="Proteomes" id="UP000266260"/>
    </source>
</evidence>
<dbReference type="Gene3D" id="3.40.630.30">
    <property type="match status" value="1"/>
</dbReference>
<organism evidence="3 5">
    <name type="scientific">Candidatus Cryosericum odellii</name>
    <dbReference type="NCBI Taxonomy" id="2290917"/>
    <lineage>
        <taxon>Bacteria</taxon>
        <taxon>Pseudomonadati</taxon>
        <taxon>Caldisericota/Cryosericota group</taxon>
        <taxon>Candidatus Cryosericota</taxon>
        <taxon>Candidatus Cryosericia</taxon>
        <taxon>Candidatus Cryosericales</taxon>
        <taxon>Candidatus Cryosericaceae</taxon>
        <taxon>Candidatus Cryosericum</taxon>
    </lineage>
</organism>
<keyword evidence="3" id="KW-0808">Transferase</keyword>
<dbReference type="Proteomes" id="UP000266489">
    <property type="component" value="Unassembled WGS sequence"/>
</dbReference>
<gene>
    <name evidence="3" type="ORF">SMC5_06865</name>
    <name evidence="2" type="ORF">SMC6_06080</name>
</gene>
<evidence type="ECO:0000313" key="5">
    <source>
        <dbReference type="Proteomes" id="UP000266489"/>
    </source>
</evidence>
<dbReference type="EMBL" id="QXIU01000166">
    <property type="protein sequence ID" value="RIE09655.1"/>
    <property type="molecule type" value="Genomic_DNA"/>
</dbReference>
<accession>A0A398CVY9</accession>
<dbReference type="PROSITE" id="PS51186">
    <property type="entry name" value="GNAT"/>
    <property type="match status" value="1"/>
</dbReference>
<accession>A0A398D3V6</accession>
<evidence type="ECO:0000313" key="3">
    <source>
        <dbReference type="EMBL" id="RIE09655.1"/>
    </source>
</evidence>
<evidence type="ECO:0000313" key="2">
    <source>
        <dbReference type="EMBL" id="RIE07546.1"/>
    </source>
</evidence>
<reference evidence="4 5" key="1">
    <citation type="submission" date="2018-09" db="EMBL/GenBank/DDBJ databases">
        <title>Discovery and Ecogenomic Context for Candidatus Cryosericales, a Global Caldiserica Order Active in Thawing Permafrost.</title>
        <authorList>
            <person name="Martinez M.A."/>
            <person name="Woodcroft B.J."/>
            <person name="Ignacio Espinoza J.C."/>
            <person name="Zayed A."/>
            <person name="Singleton C.M."/>
            <person name="Boyd J."/>
            <person name="Li Y.-F."/>
            <person name="Purvine S."/>
            <person name="Maughan H."/>
            <person name="Hodgkins S.B."/>
            <person name="Anderson D."/>
            <person name="Sederholm M."/>
            <person name="Temperton B."/>
            <person name="Saleska S.R."/>
            <person name="Tyson G.W."/>
            <person name="Rich V.I."/>
        </authorList>
    </citation>
    <scope>NUCLEOTIDE SEQUENCE [LARGE SCALE GENOMIC DNA]</scope>
    <source>
        <strain evidence="3 5">SMC5</strain>
        <strain evidence="2 4">SMC6</strain>
    </source>
</reference>
<dbReference type="AlphaFoldDB" id="A0A398D3V6"/>
<dbReference type="OrthoDB" id="9793950at2"/>
<dbReference type="Pfam" id="PF13302">
    <property type="entry name" value="Acetyltransf_3"/>
    <property type="match status" value="1"/>
</dbReference>
<keyword evidence="4" id="KW-1185">Reference proteome</keyword>
<evidence type="ECO:0000259" key="1">
    <source>
        <dbReference type="PROSITE" id="PS51186"/>
    </source>
</evidence>
<proteinExistence type="predicted"/>
<dbReference type="InterPro" id="IPR016181">
    <property type="entry name" value="Acyl_CoA_acyltransferase"/>
</dbReference>